<name>A0A813U6D4_9BILA</name>
<dbReference type="SUPFAM" id="SSF53901">
    <property type="entry name" value="Thiolase-like"/>
    <property type="match status" value="2"/>
</dbReference>
<dbReference type="PROSITE" id="PS00098">
    <property type="entry name" value="THIOLASE_1"/>
    <property type="match status" value="1"/>
</dbReference>
<feature type="domain" description="Thiolase N-terminal" evidence="5">
    <location>
        <begin position="7"/>
        <end position="44"/>
    </location>
</feature>
<reference evidence="7" key="1">
    <citation type="submission" date="2021-02" db="EMBL/GenBank/DDBJ databases">
        <authorList>
            <person name="Nowell W R."/>
        </authorList>
    </citation>
    <scope>NUCLEOTIDE SEQUENCE</scope>
    <source>
        <strain evidence="7">Ploen Becks lab</strain>
    </source>
</reference>
<evidence type="ECO:0000256" key="4">
    <source>
        <dbReference type="RuleBase" id="RU003557"/>
    </source>
</evidence>
<comment type="similarity">
    <text evidence="1 4">Belongs to the thiolase-like superfamily. Thiolase family.</text>
</comment>
<dbReference type="InterPro" id="IPR002155">
    <property type="entry name" value="Thiolase"/>
</dbReference>
<proteinExistence type="inferred from homology"/>
<dbReference type="EMBL" id="CAJNOC010000933">
    <property type="protein sequence ID" value="CAF0818987.1"/>
    <property type="molecule type" value="Genomic_DNA"/>
</dbReference>
<dbReference type="Gene3D" id="3.40.47.10">
    <property type="match status" value="3"/>
</dbReference>
<evidence type="ECO:0000256" key="3">
    <source>
        <dbReference type="ARBA" id="ARBA00023315"/>
    </source>
</evidence>
<dbReference type="PROSITE" id="PS00737">
    <property type="entry name" value="THIOLASE_2"/>
    <property type="match status" value="1"/>
</dbReference>
<keyword evidence="2 4" id="KW-0808">Transferase</keyword>
<dbReference type="InterPro" id="IPR020615">
    <property type="entry name" value="Thiolase_acyl_enz_int_AS"/>
</dbReference>
<dbReference type="PANTHER" id="PTHR18919">
    <property type="entry name" value="ACETYL-COA C-ACYLTRANSFERASE"/>
    <property type="match status" value="1"/>
</dbReference>
<dbReference type="InterPro" id="IPR020617">
    <property type="entry name" value="Thiolase_C"/>
</dbReference>
<dbReference type="Pfam" id="PF02803">
    <property type="entry name" value="Thiolase_C"/>
    <property type="match status" value="1"/>
</dbReference>
<dbReference type="AlphaFoldDB" id="A0A813U6D4"/>
<dbReference type="GO" id="GO:0006635">
    <property type="term" value="P:fatty acid beta-oxidation"/>
    <property type="evidence" value="ECO:0007669"/>
    <property type="project" value="TreeGrafter"/>
</dbReference>
<evidence type="ECO:0000313" key="7">
    <source>
        <dbReference type="EMBL" id="CAF0818987.1"/>
    </source>
</evidence>
<dbReference type="GO" id="GO:0003985">
    <property type="term" value="F:acetyl-CoA C-acetyltransferase activity"/>
    <property type="evidence" value="ECO:0007669"/>
    <property type="project" value="TreeGrafter"/>
</dbReference>
<organism evidence="7 8">
    <name type="scientific">Brachionus calyciflorus</name>
    <dbReference type="NCBI Taxonomy" id="104777"/>
    <lineage>
        <taxon>Eukaryota</taxon>
        <taxon>Metazoa</taxon>
        <taxon>Spiralia</taxon>
        <taxon>Gnathifera</taxon>
        <taxon>Rotifera</taxon>
        <taxon>Eurotatoria</taxon>
        <taxon>Monogononta</taxon>
        <taxon>Pseudotrocha</taxon>
        <taxon>Ploima</taxon>
        <taxon>Brachionidae</taxon>
        <taxon>Brachionus</taxon>
    </lineage>
</organism>
<keyword evidence="8" id="KW-1185">Reference proteome</keyword>
<dbReference type="Pfam" id="PF00108">
    <property type="entry name" value="Thiolase_N"/>
    <property type="match status" value="2"/>
</dbReference>
<dbReference type="InterPro" id="IPR020613">
    <property type="entry name" value="Thiolase_CS"/>
</dbReference>
<comment type="caution">
    <text evidence="7">The sequence shown here is derived from an EMBL/GenBank/DDBJ whole genome shotgun (WGS) entry which is preliminary data.</text>
</comment>
<dbReference type="GO" id="GO:0005739">
    <property type="term" value="C:mitochondrion"/>
    <property type="evidence" value="ECO:0007669"/>
    <property type="project" value="TreeGrafter"/>
</dbReference>
<dbReference type="Proteomes" id="UP000663879">
    <property type="component" value="Unassembled WGS sequence"/>
</dbReference>
<protein>
    <submittedName>
        <fullName evidence="7">Uncharacterized protein</fullName>
    </submittedName>
</protein>
<dbReference type="OrthoDB" id="5404651at2759"/>
<evidence type="ECO:0000313" key="8">
    <source>
        <dbReference type="Proteomes" id="UP000663879"/>
    </source>
</evidence>
<accession>A0A813U6D4</accession>
<evidence type="ECO:0000259" key="5">
    <source>
        <dbReference type="Pfam" id="PF00108"/>
    </source>
</evidence>
<sequence length="524" mass="57658">MTVLKGVYIVAAKRTAFGKFGGKLKDLSATELQVIANKAALEQNAGYLARHSALKSGIPIQVPACTINRLCGSGFQSVIYGAQEIALGDAQTALCGGTENMSLAPYSVRGVRFGTKLGNDLKLEDSLWAGLYDTHVQMPMAITAENLAEQYKITRQDADALALRSQHRWQAAQEKGHFKDEIAPVTLKGRKGDEQFLVDEHPRGKATIEELAKLPAVFKKNGTVTAGNASGICDGAGAIILASEQAVKELNLEPLARLVSYQVSGVDPKIMGIGPVPAIQGLLQKNKLDLKQIDLVDVNEAFSTQHVAVSRALGLDPEKTNVNGGAVALGHPLAASGSRITANLVYELRRRNAKYAIGSACIGGGQEELKEPLETEKNIYEWTKIECEKYQLNQTQISEEKIGLNDKSSKEMNHDELKSKIETMESINNELFEFIAERILIEKEIRNSKKNFVKKFKKETGQTTEDQDEMLSEVYSFYSKLLSVDKVSQETLQNYKFFIKPLNEIDNKINIGYKITFSEAEKNI</sequence>
<dbReference type="FunFam" id="3.40.47.10:FF:000010">
    <property type="entry name" value="Acetyl-CoA acetyltransferase (Thiolase)"/>
    <property type="match status" value="1"/>
</dbReference>
<dbReference type="NCBIfam" id="TIGR01930">
    <property type="entry name" value="AcCoA-C-Actrans"/>
    <property type="match status" value="1"/>
</dbReference>
<evidence type="ECO:0000259" key="6">
    <source>
        <dbReference type="Pfam" id="PF02803"/>
    </source>
</evidence>
<keyword evidence="3 4" id="KW-0012">Acyltransferase</keyword>
<dbReference type="CDD" id="cd00751">
    <property type="entry name" value="thiolase"/>
    <property type="match status" value="1"/>
</dbReference>
<feature type="domain" description="Thiolase N-terminal" evidence="5">
    <location>
        <begin position="48"/>
        <end position="245"/>
    </location>
</feature>
<dbReference type="InterPro" id="IPR016039">
    <property type="entry name" value="Thiolase-like"/>
</dbReference>
<evidence type="ECO:0000256" key="1">
    <source>
        <dbReference type="ARBA" id="ARBA00010982"/>
    </source>
</evidence>
<dbReference type="InterPro" id="IPR020616">
    <property type="entry name" value="Thiolase_N"/>
</dbReference>
<dbReference type="PANTHER" id="PTHR18919:SF107">
    <property type="entry name" value="ACETYL-COA ACETYLTRANSFERASE, CYTOSOLIC"/>
    <property type="match status" value="1"/>
</dbReference>
<gene>
    <name evidence="7" type="ORF">OXX778_LOCUS7365</name>
</gene>
<evidence type="ECO:0000256" key="2">
    <source>
        <dbReference type="ARBA" id="ARBA00022679"/>
    </source>
</evidence>
<feature type="domain" description="Thiolase C-terminal" evidence="6">
    <location>
        <begin position="253"/>
        <end position="366"/>
    </location>
</feature>